<evidence type="ECO:0000313" key="8">
    <source>
        <dbReference type="Proteomes" id="UP000822476"/>
    </source>
</evidence>
<comment type="subcellular location">
    <subcellularLocation>
        <location evidence="1">Membrane</location>
        <topology evidence="1">Multi-pass membrane protein</topology>
    </subcellularLocation>
</comment>
<keyword evidence="4 6" id="KW-1133">Transmembrane helix</keyword>
<proteinExistence type="inferred from homology"/>
<accession>A0A8S9YX86</accession>
<organism evidence="7 8">
    <name type="scientific">Paragonimus skrjabini miyazakii</name>
    <dbReference type="NCBI Taxonomy" id="59628"/>
    <lineage>
        <taxon>Eukaryota</taxon>
        <taxon>Metazoa</taxon>
        <taxon>Spiralia</taxon>
        <taxon>Lophotrochozoa</taxon>
        <taxon>Platyhelminthes</taxon>
        <taxon>Trematoda</taxon>
        <taxon>Digenea</taxon>
        <taxon>Plagiorchiida</taxon>
        <taxon>Troglotremata</taxon>
        <taxon>Troglotrematidae</taxon>
        <taxon>Paragonimus</taxon>
    </lineage>
</organism>
<dbReference type="InterPro" id="IPR002995">
    <property type="entry name" value="Surf4"/>
</dbReference>
<evidence type="ECO:0000256" key="2">
    <source>
        <dbReference type="ARBA" id="ARBA00006945"/>
    </source>
</evidence>
<keyword evidence="5 6" id="KW-0472">Membrane</keyword>
<dbReference type="OrthoDB" id="7859621at2759"/>
<protein>
    <recommendedName>
        <fullName evidence="9">Surfeit locus protein 4</fullName>
    </recommendedName>
</protein>
<comment type="similarity">
    <text evidence="2">Belongs to the SURF4 family.</text>
</comment>
<evidence type="ECO:0000256" key="4">
    <source>
        <dbReference type="ARBA" id="ARBA00022989"/>
    </source>
</evidence>
<evidence type="ECO:0000313" key="7">
    <source>
        <dbReference type="EMBL" id="KAF7257591.1"/>
    </source>
</evidence>
<dbReference type="Proteomes" id="UP000822476">
    <property type="component" value="Unassembled WGS sequence"/>
</dbReference>
<evidence type="ECO:0000256" key="3">
    <source>
        <dbReference type="ARBA" id="ARBA00022692"/>
    </source>
</evidence>
<dbReference type="EMBL" id="JTDE01002285">
    <property type="protein sequence ID" value="KAF7257591.1"/>
    <property type="molecule type" value="Genomic_DNA"/>
</dbReference>
<keyword evidence="8" id="KW-1185">Reference proteome</keyword>
<gene>
    <name evidence="7" type="ORF">EG68_07079</name>
</gene>
<comment type="caution">
    <text evidence="7">The sequence shown here is derived from an EMBL/GenBank/DDBJ whole genome shotgun (WGS) entry which is preliminary data.</text>
</comment>
<feature type="transmembrane region" description="Helical" evidence="6">
    <location>
        <begin position="96"/>
        <end position="116"/>
    </location>
</feature>
<evidence type="ECO:0000256" key="6">
    <source>
        <dbReference type="SAM" id="Phobius"/>
    </source>
</evidence>
<dbReference type="Pfam" id="PF02077">
    <property type="entry name" value="SURF4"/>
    <property type="match status" value="1"/>
</dbReference>
<evidence type="ECO:0008006" key="9">
    <source>
        <dbReference type="Google" id="ProtNLM"/>
    </source>
</evidence>
<dbReference type="GO" id="GO:0016020">
    <property type="term" value="C:membrane"/>
    <property type="evidence" value="ECO:0007669"/>
    <property type="project" value="UniProtKB-SubCell"/>
</dbReference>
<feature type="transmembrane region" description="Helical" evidence="6">
    <location>
        <begin position="65"/>
        <end position="84"/>
    </location>
</feature>
<evidence type="ECO:0000256" key="1">
    <source>
        <dbReference type="ARBA" id="ARBA00004141"/>
    </source>
</evidence>
<name>A0A8S9YX86_9TREM</name>
<evidence type="ECO:0000256" key="5">
    <source>
        <dbReference type="ARBA" id="ARBA00023136"/>
    </source>
</evidence>
<dbReference type="AlphaFoldDB" id="A0A8S9YX86"/>
<sequence length="286" mass="32884">MVDILQRNTNSRELLNKLEDHADWLVRKSRRYLPHVARLCLVSTFIEDGFRLLTQWSDQIEYIKAVWRIPSFMAAIFILINIITQFVGSGLVLSRFRVNIGVGILMFTVLLQTVGYNVWTQIFLMRNLSLIGSLLLLLAEARQEAKSILAGLPSTGENAPRQYLLLGGRILIVLMFVTLIHLGGSILYLLQSAANLVLIILVAIGYKTKLCATVLVIWLTWMNFYYNQFWAVRNDNLMWDFLKYDFFQTWSVIGGNPVLLFITTHSKSEFVHLSRNVVGRDLHYKV</sequence>
<keyword evidence="3 6" id="KW-0812">Transmembrane</keyword>
<reference evidence="7" key="1">
    <citation type="submission" date="2019-07" db="EMBL/GenBank/DDBJ databases">
        <title>Annotation for the trematode Paragonimus miyazaki's.</title>
        <authorList>
            <person name="Choi Y.-J."/>
        </authorList>
    </citation>
    <scope>NUCLEOTIDE SEQUENCE</scope>
    <source>
        <strain evidence="7">Japan</strain>
    </source>
</reference>
<feature type="transmembrane region" description="Helical" evidence="6">
    <location>
        <begin position="162"/>
        <end position="180"/>
    </location>
</feature>